<dbReference type="STRING" id="519442.Huta_2633"/>
<reference evidence="1 2" key="1">
    <citation type="journal article" date="2009" name="Stand. Genomic Sci.">
        <title>Complete genome sequence of Halorhabdus utahensis type strain (AX-2).</title>
        <authorList>
            <person name="Anderson I."/>
            <person name="Tindall B.J."/>
            <person name="Pomrenke H."/>
            <person name="Goker M."/>
            <person name="Lapidus A."/>
            <person name="Nolan M."/>
            <person name="Copeland A."/>
            <person name="Glavina Del Rio T."/>
            <person name="Chen F."/>
            <person name="Tice H."/>
            <person name="Cheng J.F."/>
            <person name="Lucas S."/>
            <person name="Chertkov O."/>
            <person name="Bruce D."/>
            <person name="Brettin T."/>
            <person name="Detter J.C."/>
            <person name="Han C."/>
            <person name="Goodwin L."/>
            <person name="Land M."/>
            <person name="Hauser L."/>
            <person name="Chang Y.J."/>
            <person name="Jeffries C.D."/>
            <person name="Pitluck S."/>
            <person name="Pati A."/>
            <person name="Mavromatis K."/>
            <person name="Ivanova N."/>
            <person name="Ovchinnikova G."/>
            <person name="Chen A."/>
            <person name="Palaniappan K."/>
            <person name="Chain P."/>
            <person name="Rohde M."/>
            <person name="Bristow J."/>
            <person name="Eisen J.A."/>
            <person name="Markowitz V."/>
            <person name="Hugenholtz P."/>
            <person name="Kyrpides N.C."/>
            <person name="Klenk H.P."/>
        </authorList>
    </citation>
    <scope>NUCLEOTIDE SEQUENCE [LARGE SCALE GENOMIC DNA]</scope>
    <source>
        <strain evidence="2">DSM 12940 / JCM 11049 / AX-2</strain>
    </source>
</reference>
<dbReference type="Proteomes" id="UP000002071">
    <property type="component" value="Chromosome"/>
</dbReference>
<proteinExistence type="predicted"/>
<protein>
    <submittedName>
        <fullName evidence="1">Uncharacterized protein</fullName>
    </submittedName>
</protein>
<keyword evidence="2" id="KW-1185">Reference proteome</keyword>
<gene>
    <name evidence="1" type="ordered locus">Huta_2633</name>
</gene>
<evidence type="ECO:0000313" key="2">
    <source>
        <dbReference type="Proteomes" id="UP000002071"/>
    </source>
</evidence>
<evidence type="ECO:0000313" key="1">
    <source>
        <dbReference type="EMBL" id="ACV12794.1"/>
    </source>
</evidence>
<dbReference type="EMBL" id="CP001687">
    <property type="protein sequence ID" value="ACV12794.1"/>
    <property type="molecule type" value="Genomic_DNA"/>
</dbReference>
<dbReference type="GeneID" id="40924032"/>
<dbReference type="eggNOG" id="arCOG13161">
    <property type="taxonomic scope" value="Archaea"/>
</dbReference>
<name>C7NMK9_HALUD</name>
<dbReference type="AlphaFoldDB" id="C7NMK9"/>
<accession>C7NMK9</accession>
<dbReference type="HOGENOM" id="CLU_1113852_0_0_2"/>
<organism evidence="1 2">
    <name type="scientific">Halorhabdus utahensis (strain DSM 12940 / JCM 11049 / AX-2)</name>
    <dbReference type="NCBI Taxonomy" id="519442"/>
    <lineage>
        <taxon>Archaea</taxon>
        <taxon>Methanobacteriati</taxon>
        <taxon>Methanobacteriota</taxon>
        <taxon>Stenosarchaea group</taxon>
        <taxon>Halobacteria</taxon>
        <taxon>Halobacteriales</taxon>
        <taxon>Haloarculaceae</taxon>
        <taxon>Halorhabdus</taxon>
    </lineage>
</organism>
<dbReference type="RefSeq" id="WP_015790356.1">
    <property type="nucleotide sequence ID" value="NC_013158.1"/>
</dbReference>
<dbReference type="KEGG" id="hut:Huta_2633"/>
<sequence>MQRRDLLKKGGIGLLVGSSGIGVANAKGTPNDIGIQKKANNKPINDKGGCDFEVIQATSEKTLLKENREPDGKFIIADHVEGVASIGEVAEMNPEAMNEISRHERSISELDAKSVDLIRYSEPWGGKIGSHLGTTQYEAGVAFTTGKDLGNYTASAVGGAICSLIPGIGTLLNALAGAACSLLGSILIDVNSGGNKTTFGMWDSTGFLGAPLVKFGGASGHVYSHEDCRSFDSFPGMIDWYINVSPIYQ</sequence>